<dbReference type="AlphaFoldDB" id="A0AAW1SGH1"/>
<evidence type="ECO:0000313" key="3">
    <source>
        <dbReference type="Proteomes" id="UP001485043"/>
    </source>
</evidence>
<sequence length="205" mass="21947">MELFASLGSSLNPFDAPPLKASLSRRSVPSRSVVVRAESGASPPWVSPDARLVLSDGSVWHGNAFGATGTAVGEVVFNTSIDRLSGDLDGPKYKGQFAHLYTSPYGNPASNLMTMESEKCHLGGIVVRDLSMRGLQLSLQAVLSDYCASQNVMGIANVDTRAITRRLRDEGCLNGVICNDASISDEKLLQKTKEWSIVGMDLVSQ</sequence>
<dbReference type="InterPro" id="IPR002474">
    <property type="entry name" value="CarbamoylP_synth_ssu_N"/>
</dbReference>
<proteinExistence type="predicted"/>
<protein>
    <recommendedName>
        <fullName evidence="1">Carbamoyl-phosphate synthase small subunit N-terminal domain-containing protein</fullName>
    </recommendedName>
</protein>
<dbReference type="EMBL" id="JALJOV010001613">
    <property type="protein sequence ID" value="KAK9845580.1"/>
    <property type="molecule type" value="Genomic_DNA"/>
</dbReference>
<dbReference type="InterPro" id="IPR036480">
    <property type="entry name" value="CarbP_synth_ssu_N_sf"/>
</dbReference>
<reference evidence="2 3" key="1">
    <citation type="journal article" date="2024" name="Nat. Commun.">
        <title>Phylogenomics reveals the evolutionary origins of lichenization in chlorophyte algae.</title>
        <authorList>
            <person name="Puginier C."/>
            <person name="Libourel C."/>
            <person name="Otte J."/>
            <person name="Skaloud P."/>
            <person name="Haon M."/>
            <person name="Grisel S."/>
            <person name="Petersen M."/>
            <person name="Berrin J.G."/>
            <person name="Delaux P.M."/>
            <person name="Dal Grande F."/>
            <person name="Keller J."/>
        </authorList>
    </citation>
    <scope>NUCLEOTIDE SEQUENCE [LARGE SCALE GENOMIC DNA]</scope>
    <source>
        <strain evidence="2 3">SAG 2523</strain>
    </source>
</reference>
<comment type="caution">
    <text evidence="2">The sequence shown here is derived from an EMBL/GenBank/DDBJ whole genome shotgun (WGS) entry which is preliminary data.</text>
</comment>
<organism evidence="2 3">
    <name type="scientific">Apatococcus fuscideae</name>
    <dbReference type="NCBI Taxonomy" id="2026836"/>
    <lineage>
        <taxon>Eukaryota</taxon>
        <taxon>Viridiplantae</taxon>
        <taxon>Chlorophyta</taxon>
        <taxon>core chlorophytes</taxon>
        <taxon>Trebouxiophyceae</taxon>
        <taxon>Chlorellales</taxon>
        <taxon>Chlorellaceae</taxon>
        <taxon>Apatococcus</taxon>
    </lineage>
</organism>
<dbReference type="SUPFAM" id="SSF52021">
    <property type="entry name" value="Carbamoyl phosphate synthetase, small subunit N-terminal domain"/>
    <property type="match status" value="1"/>
</dbReference>
<dbReference type="Gene3D" id="3.50.30.20">
    <property type="entry name" value="Carbamoyl-phosphate synthase small subunit, N-terminal domain"/>
    <property type="match status" value="1"/>
</dbReference>
<keyword evidence="3" id="KW-1185">Reference proteome</keyword>
<accession>A0AAW1SGH1</accession>
<dbReference type="SMART" id="SM01097">
    <property type="entry name" value="CPSase_sm_chain"/>
    <property type="match status" value="1"/>
</dbReference>
<evidence type="ECO:0000259" key="1">
    <source>
        <dbReference type="SMART" id="SM01097"/>
    </source>
</evidence>
<dbReference type="Proteomes" id="UP001485043">
    <property type="component" value="Unassembled WGS sequence"/>
</dbReference>
<feature type="domain" description="Carbamoyl-phosphate synthase small subunit N-terminal" evidence="1">
    <location>
        <begin position="48"/>
        <end position="178"/>
    </location>
</feature>
<gene>
    <name evidence="2" type="ORF">WJX84_010107</name>
</gene>
<evidence type="ECO:0000313" key="2">
    <source>
        <dbReference type="EMBL" id="KAK9845580.1"/>
    </source>
</evidence>
<feature type="non-terminal residue" evidence="2">
    <location>
        <position position="205"/>
    </location>
</feature>
<name>A0AAW1SGH1_9CHLO</name>
<dbReference type="Pfam" id="PF00988">
    <property type="entry name" value="CPSase_sm_chain"/>
    <property type="match status" value="1"/>
</dbReference>